<evidence type="ECO:0008006" key="5">
    <source>
        <dbReference type="Google" id="ProtNLM"/>
    </source>
</evidence>
<dbReference type="Proteomes" id="UP001156664">
    <property type="component" value="Unassembled WGS sequence"/>
</dbReference>
<accession>A0ABQ5YUK4</accession>
<feature type="region of interest" description="Disordered" evidence="1">
    <location>
        <begin position="94"/>
        <end position="116"/>
    </location>
</feature>
<keyword evidence="4" id="KW-1185">Reference proteome</keyword>
<evidence type="ECO:0000256" key="2">
    <source>
        <dbReference type="SAM" id="SignalP"/>
    </source>
</evidence>
<evidence type="ECO:0000313" key="3">
    <source>
        <dbReference type="EMBL" id="GLR27490.1"/>
    </source>
</evidence>
<organism evidence="3 4">
    <name type="scientific">Limnobacter litoralis</name>
    <dbReference type="NCBI Taxonomy" id="481366"/>
    <lineage>
        <taxon>Bacteria</taxon>
        <taxon>Pseudomonadati</taxon>
        <taxon>Pseudomonadota</taxon>
        <taxon>Betaproteobacteria</taxon>
        <taxon>Burkholderiales</taxon>
        <taxon>Burkholderiaceae</taxon>
        <taxon>Limnobacter</taxon>
    </lineage>
</organism>
<reference evidence="4" key="1">
    <citation type="journal article" date="2019" name="Int. J. Syst. Evol. Microbiol.">
        <title>The Global Catalogue of Microorganisms (GCM) 10K type strain sequencing project: providing services to taxonomists for standard genome sequencing and annotation.</title>
        <authorList>
            <consortium name="The Broad Institute Genomics Platform"/>
            <consortium name="The Broad Institute Genome Sequencing Center for Infectious Disease"/>
            <person name="Wu L."/>
            <person name="Ma J."/>
        </authorList>
    </citation>
    <scope>NUCLEOTIDE SEQUENCE [LARGE SCALE GENOMIC DNA]</scope>
    <source>
        <strain evidence="4">NBRC 105857</strain>
    </source>
</reference>
<sequence>MKKILVSLSIATCSLGACAATVKSDDQAVDLAANAVQKYQLTTLALECLYFDTENEKTKYLIRVREKHNEKCGGDPETSPTIFFIRVNKKDGKLSTTARNTDDEFESLPFKQPLKR</sequence>
<dbReference type="PROSITE" id="PS51257">
    <property type="entry name" value="PROKAR_LIPOPROTEIN"/>
    <property type="match status" value="1"/>
</dbReference>
<dbReference type="RefSeq" id="WP_284282299.1">
    <property type="nucleotide sequence ID" value="NZ_BSOJ01000032.1"/>
</dbReference>
<keyword evidence="2" id="KW-0732">Signal</keyword>
<proteinExistence type="predicted"/>
<dbReference type="EMBL" id="BSOJ01000032">
    <property type="protein sequence ID" value="GLR27490.1"/>
    <property type="molecule type" value="Genomic_DNA"/>
</dbReference>
<gene>
    <name evidence="3" type="ORF">GCM10007875_25810</name>
</gene>
<evidence type="ECO:0000313" key="4">
    <source>
        <dbReference type="Proteomes" id="UP001156664"/>
    </source>
</evidence>
<protein>
    <recommendedName>
        <fullName evidence="5">Lipoprotein</fullName>
    </recommendedName>
</protein>
<evidence type="ECO:0000256" key="1">
    <source>
        <dbReference type="SAM" id="MobiDB-lite"/>
    </source>
</evidence>
<name>A0ABQ5YUK4_9BURK</name>
<feature type="chain" id="PRO_5047204704" description="Lipoprotein" evidence="2">
    <location>
        <begin position="20"/>
        <end position="116"/>
    </location>
</feature>
<feature type="signal peptide" evidence="2">
    <location>
        <begin position="1"/>
        <end position="19"/>
    </location>
</feature>
<comment type="caution">
    <text evidence="3">The sequence shown here is derived from an EMBL/GenBank/DDBJ whole genome shotgun (WGS) entry which is preliminary data.</text>
</comment>